<keyword evidence="1" id="KW-0812">Transmembrane</keyword>
<dbReference type="Proteomes" id="UP000253495">
    <property type="component" value="Unassembled WGS sequence"/>
</dbReference>
<evidence type="ECO:0000256" key="1">
    <source>
        <dbReference type="SAM" id="Phobius"/>
    </source>
</evidence>
<keyword evidence="1" id="KW-1133">Transmembrane helix</keyword>
<dbReference type="AlphaFoldDB" id="A0A368VTW0"/>
<protein>
    <submittedName>
        <fullName evidence="2">Uncharacterized protein</fullName>
    </submittedName>
</protein>
<evidence type="ECO:0000313" key="3">
    <source>
        <dbReference type="Proteomes" id="UP000253495"/>
    </source>
</evidence>
<name>A0A368VTW0_9ACTN</name>
<evidence type="ECO:0000313" key="2">
    <source>
        <dbReference type="EMBL" id="RCW45251.1"/>
    </source>
</evidence>
<dbReference type="EMBL" id="QPJC01000003">
    <property type="protein sequence ID" value="RCW45251.1"/>
    <property type="molecule type" value="Genomic_DNA"/>
</dbReference>
<reference evidence="2 3" key="1">
    <citation type="submission" date="2018-07" db="EMBL/GenBank/DDBJ databases">
        <title>Genomic Encyclopedia of Type Strains, Phase III (KMG-III): the genomes of soil and plant-associated and newly described type strains.</title>
        <authorList>
            <person name="Whitman W."/>
        </authorList>
    </citation>
    <scope>NUCLEOTIDE SEQUENCE [LARGE SCALE GENOMIC DNA]</scope>
    <source>
        <strain evidence="2 3">CECT 8575</strain>
    </source>
</reference>
<feature type="transmembrane region" description="Helical" evidence="1">
    <location>
        <begin position="20"/>
        <end position="41"/>
    </location>
</feature>
<comment type="caution">
    <text evidence="2">The sequence shown here is derived from an EMBL/GenBank/DDBJ whole genome shotgun (WGS) entry which is preliminary data.</text>
</comment>
<keyword evidence="3" id="KW-1185">Reference proteome</keyword>
<proteinExistence type="predicted"/>
<organism evidence="2 3">
    <name type="scientific">Halopolyspora algeriensis</name>
    <dbReference type="NCBI Taxonomy" id="1500506"/>
    <lineage>
        <taxon>Bacteria</taxon>
        <taxon>Bacillati</taxon>
        <taxon>Actinomycetota</taxon>
        <taxon>Actinomycetes</taxon>
        <taxon>Actinomycetes incertae sedis</taxon>
        <taxon>Halopolyspora</taxon>
    </lineage>
</organism>
<accession>A0A368VTW0</accession>
<sequence length="47" mass="5037">MLSGPLFYGLVGWGLDEWLGTTLFLPLGLVGGGAASVYLVYVRYVKS</sequence>
<gene>
    <name evidence="2" type="ORF">DFQ14_103218</name>
</gene>
<keyword evidence="1" id="KW-0472">Membrane</keyword>